<evidence type="ECO:0000313" key="2">
    <source>
        <dbReference type="EMBL" id="KAJ7626119.1"/>
    </source>
</evidence>
<feature type="compositionally biased region" description="Basic and acidic residues" evidence="1">
    <location>
        <begin position="1"/>
        <end position="13"/>
    </location>
</feature>
<proteinExistence type="predicted"/>
<reference evidence="2" key="1">
    <citation type="submission" date="2023-03" db="EMBL/GenBank/DDBJ databases">
        <title>Massive genome expansion in bonnet fungi (Mycena s.s.) driven by repeated elements and novel gene families across ecological guilds.</title>
        <authorList>
            <consortium name="Lawrence Berkeley National Laboratory"/>
            <person name="Harder C.B."/>
            <person name="Miyauchi S."/>
            <person name="Viragh M."/>
            <person name="Kuo A."/>
            <person name="Thoen E."/>
            <person name="Andreopoulos B."/>
            <person name="Lu D."/>
            <person name="Skrede I."/>
            <person name="Drula E."/>
            <person name="Henrissat B."/>
            <person name="Morin E."/>
            <person name="Kohler A."/>
            <person name="Barry K."/>
            <person name="LaButti K."/>
            <person name="Morin E."/>
            <person name="Salamov A."/>
            <person name="Lipzen A."/>
            <person name="Mereny Z."/>
            <person name="Hegedus B."/>
            <person name="Baldrian P."/>
            <person name="Stursova M."/>
            <person name="Weitz H."/>
            <person name="Taylor A."/>
            <person name="Grigoriev I.V."/>
            <person name="Nagy L.G."/>
            <person name="Martin F."/>
            <person name="Kauserud H."/>
        </authorList>
    </citation>
    <scope>NUCLEOTIDE SEQUENCE</scope>
    <source>
        <strain evidence="2">9284</strain>
    </source>
</reference>
<gene>
    <name evidence="2" type="ORF">FB45DRAFT_1030427</name>
</gene>
<name>A0AAD7BP07_9AGAR</name>
<dbReference type="EMBL" id="JARKIF010000012">
    <property type="protein sequence ID" value="KAJ7626119.1"/>
    <property type="molecule type" value="Genomic_DNA"/>
</dbReference>
<protein>
    <submittedName>
        <fullName evidence="2">Uncharacterized protein</fullName>
    </submittedName>
</protein>
<keyword evidence="3" id="KW-1185">Reference proteome</keyword>
<dbReference type="Proteomes" id="UP001221142">
    <property type="component" value="Unassembled WGS sequence"/>
</dbReference>
<evidence type="ECO:0000256" key="1">
    <source>
        <dbReference type="SAM" id="MobiDB-lite"/>
    </source>
</evidence>
<accession>A0AAD7BP07</accession>
<organism evidence="2 3">
    <name type="scientific">Roridomyces roridus</name>
    <dbReference type="NCBI Taxonomy" id="1738132"/>
    <lineage>
        <taxon>Eukaryota</taxon>
        <taxon>Fungi</taxon>
        <taxon>Dikarya</taxon>
        <taxon>Basidiomycota</taxon>
        <taxon>Agaricomycotina</taxon>
        <taxon>Agaricomycetes</taxon>
        <taxon>Agaricomycetidae</taxon>
        <taxon>Agaricales</taxon>
        <taxon>Marasmiineae</taxon>
        <taxon>Mycenaceae</taxon>
        <taxon>Roridomyces</taxon>
    </lineage>
</organism>
<dbReference type="AlphaFoldDB" id="A0AAD7BP07"/>
<feature type="region of interest" description="Disordered" evidence="1">
    <location>
        <begin position="1"/>
        <end position="24"/>
    </location>
</feature>
<sequence length="244" mass="27730">MLELEHSRREPSTSKRPAGDLSCPRPAKYTRTECLIPRYHAFVMCSLSSTFELRGENDGKWMYQAGFINKCLDVLVEGTASAKGNKRIQVTPTQKKHEGRTGHVLVDSEYTTQSIIHVYGLPRKRAFSFPGSCLKPSRIGKTNGMRVDQCIEERVVIIGPDHSDDHSRMGEYGRVTRVLGLNAPVDHAVVQHLDSSHRFYHWKCLCVATNEDPQPKKTMFPAQFSPDEVCWSLHKHSGYMYFFA</sequence>
<comment type="caution">
    <text evidence="2">The sequence shown here is derived from an EMBL/GenBank/DDBJ whole genome shotgun (WGS) entry which is preliminary data.</text>
</comment>
<evidence type="ECO:0000313" key="3">
    <source>
        <dbReference type="Proteomes" id="UP001221142"/>
    </source>
</evidence>